<evidence type="ECO:0000313" key="7">
    <source>
        <dbReference type="Proteomes" id="UP000756346"/>
    </source>
</evidence>
<feature type="transmembrane region" description="Helical" evidence="4">
    <location>
        <begin position="299"/>
        <end position="319"/>
    </location>
</feature>
<keyword evidence="7" id="KW-1185">Reference proteome</keyword>
<dbReference type="InterPro" id="IPR050327">
    <property type="entry name" value="Proton-linked_MCT"/>
</dbReference>
<dbReference type="PANTHER" id="PTHR11360:SF130">
    <property type="entry name" value="MAJOR FACILITATOR SUPERFAMILY (MFS) PROFILE DOMAIN-CONTAINING PROTEIN-RELATED"/>
    <property type="match status" value="1"/>
</dbReference>
<dbReference type="GO" id="GO:0022857">
    <property type="term" value="F:transmembrane transporter activity"/>
    <property type="evidence" value="ECO:0007669"/>
    <property type="project" value="InterPro"/>
</dbReference>
<evidence type="ECO:0000256" key="1">
    <source>
        <dbReference type="ARBA" id="ARBA00004141"/>
    </source>
</evidence>
<keyword evidence="4" id="KW-0472">Membrane</keyword>
<evidence type="ECO:0000256" key="4">
    <source>
        <dbReference type="SAM" id="Phobius"/>
    </source>
</evidence>
<keyword evidence="4" id="KW-1133">Transmembrane helix</keyword>
<dbReference type="EMBL" id="JAGTJQ010000001">
    <property type="protein sequence ID" value="KAH7040018.1"/>
    <property type="molecule type" value="Genomic_DNA"/>
</dbReference>
<feature type="transmembrane region" description="Helical" evidence="4">
    <location>
        <begin position="408"/>
        <end position="426"/>
    </location>
</feature>
<evidence type="ECO:0000256" key="3">
    <source>
        <dbReference type="SAM" id="MobiDB-lite"/>
    </source>
</evidence>
<proteinExistence type="inferred from homology"/>
<feature type="compositionally biased region" description="Low complexity" evidence="3">
    <location>
        <begin position="26"/>
        <end position="35"/>
    </location>
</feature>
<feature type="transmembrane region" description="Helical" evidence="4">
    <location>
        <begin position="375"/>
        <end position="396"/>
    </location>
</feature>
<feature type="compositionally biased region" description="Low complexity" evidence="3">
    <location>
        <begin position="72"/>
        <end position="108"/>
    </location>
</feature>
<evidence type="ECO:0000256" key="2">
    <source>
        <dbReference type="ARBA" id="ARBA00006727"/>
    </source>
</evidence>
<feature type="transmembrane region" description="Helical" evidence="4">
    <location>
        <begin position="469"/>
        <end position="494"/>
    </location>
</feature>
<feature type="transmembrane region" description="Helical" evidence="4">
    <location>
        <begin position="180"/>
        <end position="199"/>
    </location>
</feature>
<accession>A0A9P9BV66</accession>
<keyword evidence="4" id="KW-0812">Transmembrane</keyword>
<dbReference type="InterPro" id="IPR020846">
    <property type="entry name" value="MFS_dom"/>
</dbReference>
<comment type="similarity">
    <text evidence="2">Belongs to the major facilitator superfamily. Monocarboxylate porter (TC 2.A.1.13) family.</text>
</comment>
<protein>
    <submittedName>
        <fullName evidence="6">Major facilitator superfamily domain-containing protein</fullName>
    </submittedName>
</protein>
<reference evidence="6" key="1">
    <citation type="journal article" date="2021" name="Nat. Commun.">
        <title>Genetic determinants of endophytism in the Arabidopsis root mycobiome.</title>
        <authorList>
            <person name="Mesny F."/>
            <person name="Miyauchi S."/>
            <person name="Thiergart T."/>
            <person name="Pickel B."/>
            <person name="Atanasova L."/>
            <person name="Karlsson M."/>
            <person name="Huettel B."/>
            <person name="Barry K.W."/>
            <person name="Haridas S."/>
            <person name="Chen C."/>
            <person name="Bauer D."/>
            <person name="Andreopoulos W."/>
            <person name="Pangilinan J."/>
            <person name="LaButti K."/>
            <person name="Riley R."/>
            <person name="Lipzen A."/>
            <person name="Clum A."/>
            <person name="Drula E."/>
            <person name="Henrissat B."/>
            <person name="Kohler A."/>
            <person name="Grigoriev I.V."/>
            <person name="Martin F.M."/>
            <person name="Hacquard S."/>
        </authorList>
    </citation>
    <scope>NUCLEOTIDE SEQUENCE</scope>
    <source>
        <strain evidence="6">MPI-CAGE-CH-0230</strain>
    </source>
</reference>
<evidence type="ECO:0000313" key="6">
    <source>
        <dbReference type="EMBL" id="KAH7040018.1"/>
    </source>
</evidence>
<feature type="compositionally biased region" description="Polar residues" evidence="3">
    <location>
        <begin position="61"/>
        <end position="71"/>
    </location>
</feature>
<dbReference type="Proteomes" id="UP000756346">
    <property type="component" value="Unassembled WGS sequence"/>
</dbReference>
<dbReference type="RefSeq" id="XP_046018073.1">
    <property type="nucleotide sequence ID" value="XM_046162908.1"/>
</dbReference>
<feature type="transmembrane region" description="Helical" evidence="4">
    <location>
        <begin position="206"/>
        <end position="228"/>
    </location>
</feature>
<feature type="transmembrane region" description="Helical" evidence="4">
    <location>
        <begin position="268"/>
        <end position="287"/>
    </location>
</feature>
<feature type="domain" description="Major facilitator superfamily (MFS) profile" evidence="5">
    <location>
        <begin position="138"/>
        <end position="523"/>
    </location>
</feature>
<evidence type="ECO:0000259" key="5">
    <source>
        <dbReference type="PROSITE" id="PS50850"/>
    </source>
</evidence>
<feature type="transmembrane region" description="Helical" evidence="4">
    <location>
        <begin position="500"/>
        <end position="520"/>
    </location>
</feature>
<dbReference type="OrthoDB" id="6499973at2759"/>
<comment type="subcellular location">
    <subcellularLocation>
        <location evidence="1">Membrane</location>
        <topology evidence="1">Multi-pass membrane protein</topology>
    </subcellularLocation>
</comment>
<dbReference type="SUPFAM" id="SSF103473">
    <property type="entry name" value="MFS general substrate transporter"/>
    <property type="match status" value="1"/>
</dbReference>
<dbReference type="GeneID" id="70192454"/>
<name>A0A9P9BV66_9PEZI</name>
<comment type="caution">
    <text evidence="6">The sequence shown here is derived from an EMBL/GenBank/DDBJ whole genome shotgun (WGS) entry which is preliminary data.</text>
</comment>
<dbReference type="InterPro" id="IPR036259">
    <property type="entry name" value="MFS_trans_sf"/>
</dbReference>
<feature type="transmembrane region" description="Helical" evidence="4">
    <location>
        <begin position="340"/>
        <end position="363"/>
    </location>
</feature>
<dbReference type="Pfam" id="PF07690">
    <property type="entry name" value="MFS_1"/>
    <property type="match status" value="1"/>
</dbReference>
<feature type="compositionally biased region" description="Basic and acidic residues" evidence="3">
    <location>
        <begin position="36"/>
        <end position="45"/>
    </location>
</feature>
<dbReference type="AlphaFoldDB" id="A0A9P9BV66"/>
<dbReference type="GO" id="GO:0016020">
    <property type="term" value="C:membrane"/>
    <property type="evidence" value="ECO:0007669"/>
    <property type="project" value="UniProtKB-SubCell"/>
</dbReference>
<dbReference type="PROSITE" id="PS50850">
    <property type="entry name" value="MFS"/>
    <property type="match status" value="1"/>
</dbReference>
<feature type="transmembrane region" description="Helical" evidence="4">
    <location>
        <begin position="240"/>
        <end position="261"/>
    </location>
</feature>
<dbReference type="PANTHER" id="PTHR11360">
    <property type="entry name" value="MONOCARBOXYLATE TRANSPORTER"/>
    <property type="match status" value="1"/>
</dbReference>
<feature type="transmembrane region" description="Helical" evidence="4">
    <location>
        <begin position="432"/>
        <end position="457"/>
    </location>
</feature>
<organism evidence="6 7">
    <name type="scientific">Microdochium trichocladiopsis</name>
    <dbReference type="NCBI Taxonomy" id="1682393"/>
    <lineage>
        <taxon>Eukaryota</taxon>
        <taxon>Fungi</taxon>
        <taxon>Dikarya</taxon>
        <taxon>Ascomycota</taxon>
        <taxon>Pezizomycotina</taxon>
        <taxon>Sordariomycetes</taxon>
        <taxon>Xylariomycetidae</taxon>
        <taxon>Xylariales</taxon>
        <taxon>Microdochiaceae</taxon>
        <taxon>Microdochium</taxon>
    </lineage>
</organism>
<gene>
    <name evidence="6" type="ORF">B0I36DRAFT_4579</name>
</gene>
<feature type="region of interest" description="Disordered" evidence="3">
    <location>
        <begin position="1"/>
        <end position="108"/>
    </location>
</feature>
<sequence length="531" mass="56958">MSSRNIGASAPEAAFDEKALNDNLEAQQTSTTSKASSHDSHHDSSSSDDEDDVRTAAIRSPRSQRQSGDKSTTANDTTAAADGGNNPLTTTRTNQTSRSRTSSTLRRTTSNALAAALSRITTRDWPEPPPPPDGGLKAWTQVACGWLVIFTTWGYVNSFGAFQTYYTATLAPQGIPPSTISWIGSVQIWLTLIVGVFSGRLLDAGWFIPTFFVGAVIQVLGMFLMSLSGDSYWQLMLTQGVMTGIGGGIFFTPSVALVTTYFQARRGLAVGLVTVGNSAGGIIYPVVVRELIPKVGFPWTARVLAFINLGALSVVFAFMRPRLPPRQSGPIIDWTAIREPVYVAFVVAFFALMWGNYFTFYYIASYGREVLGLDYAAASTLVMIINGVGMPFRVLFPWLSDRCGTINVMLPVAAVWAIVAFCWLAVPDVKGYYIYTTFYGICSAGFQSMFPTIIASITKRLDMTGTRLGMAFGVTSMAALTGPPLGGAILAAGGGSYTGAQVWAACMTTIGMSCVAFARFKAAGLQVKIKC</sequence>
<dbReference type="Gene3D" id="1.20.1250.20">
    <property type="entry name" value="MFS general substrate transporter like domains"/>
    <property type="match status" value="2"/>
</dbReference>
<dbReference type="InterPro" id="IPR011701">
    <property type="entry name" value="MFS"/>
</dbReference>